<dbReference type="EMBL" id="BFBR01000003">
    <property type="protein sequence ID" value="GBF57700.1"/>
    <property type="molecule type" value="Genomic_DNA"/>
</dbReference>
<sequence>MIAINADVGPVQALQLQVAARSDPTAKVPEGLRARDTGSTGPAKQSADQATLPDVRSQLTLQPHHLEFLGRVEAIMKAHEADIAGLDLSTEAARLHALQVRQQLETQPYGISHRASQIALALFR</sequence>
<dbReference type="RefSeq" id="WP_108984566.1">
    <property type="nucleotide sequence ID" value="NZ_BFBR01000003.1"/>
</dbReference>
<dbReference type="OrthoDB" id="9852677at2"/>
<comment type="caution">
    <text evidence="2">The sequence shown here is derived from an EMBL/GenBank/DDBJ whole genome shotgun (WGS) entry which is preliminary data.</text>
</comment>
<accession>A0A2P2E9G0</accession>
<organism evidence="2 3">
    <name type="scientific">Candidatus Phycosocius bacilliformis</name>
    <dbReference type="NCBI Taxonomy" id="1445552"/>
    <lineage>
        <taxon>Bacteria</taxon>
        <taxon>Pseudomonadati</taxon>
        <taxon>Pseudomonadota</taxon>
        <taxon>Alphaproteobacteria</taxon>
        <taxon>Caulobacterales</taxon>
        <taxon>Caulobacterales incertae sedis</taxon>
        <taxon>Candidatus Phycosocius</taxon>
    </lineage>
</organism>
<evidence type="ECO:0000313" key="3">
    <source>
        <dbReference type="Proteomes" id="UP000245086"/>
    </source>
</evidence>
<evidence type="ECO:0000313" key="2">
    <source>
        <dbReference type="EMBL" id="GBF57700.1"/>
    </source>
</evidence>
<evidence type="ECO:0000256" key="1">
    <source>
        <dbReference type="SAM" id="MobiDB-lite"/>
    </source>
</evidence>
<dbReference type="Proteomes" id="UP000245086">
    <property type="component" value="Unassembled WGS sequence"/>
</dbReference>
<feature type="compositionally biased region" description="Polar residues" evidence="1">
    <location>
        <begin position="37"/>
        <end position="49"/>
    </location>
</feature>
<proteinExistence type="predicted"/>
<feature type="region of interest" description="Disordered" evidence="1">
    <location>
        <begin position="19"/>
        <end position="52"/>
    </location>
</feature>
<dbReference type="SUPFAM" id="SSF64518">
    <property type="entry name" value="Phase 1 flagellin"/>
    <property type="match status" value="1"/>
</dbReference>
<gene>
    <name evidence="2" type="ORF">PbB2_01369</name>
</gene>
<dbReference type="AlphaFoldDB" id="A0A2P2E9G0"/>
<protein>
    <submittedName>
        <fullName evidence="2">Uncharacterized protein</fullName>
    </submittedName>
</protein>
<keyword evidence="3" id="KW-1185">Reference proteome</keyword>
<reference evidence="2" key="1">
    <citation type="journal article" date="2018" name="Genome Announc.">
        <title>Draft Genome Sequence of "Candidatus Phycosocius bacilliformis," an Alphaproteobacterial Ectosymbiont of the Hydrocarbon-Producing Green Alga Botryococcus braunii.</title>
        <authorList>
            <person name="Tanabe Y."/>
            <person name="Yamaguchi H."/>
            <person name="Watanabe M.M."/>
        </authorList>
    </citation>
    <scope>NUCLEOTIDE SEQUENCE [LARGE SCALE GENOMIC DNA]</scope>
    <source>
        <strain evidence="2">BOTRYCO-2</strain>
    </source>
</reference>
<name>A0A2P2E9G0_9PROT</name>